<feature type="compositionally biased region" description="Pro residues" evidence="1">
    <location>
        <begin position="104"/>
        <end position="116"/>
    </location>
</feature>
<evidence type="ECO:0000259" key="2">
    <source>
        <dbReference type="Pfam" id="PF01693"/>
    </source>
</evidence>
<gene>
    <name evidence="3" type="ORF">DFH07DRAFT_952344</name>
</gene>
<dbReference type="InterPro" id="IPR009027">
    <property type="entry name" value="Ribosomal_bL9/RNase_H1_N"/>
</dbReference>
<dbReference type="InterPro" id="IPR037056">
    <property type="entry name" value="RNase_H1_N_sf"/>
</dbReference>
<feature type="region of interest" description="Disordered" evidence="1">
    <location>
        <begin position="96"/>
        <end position="137"/>
    </location>
</feature>
<protein>
    <recommendedName>
        <fullName evidence="2">Ribonuclease H1 N-terminal domain-containing protein</fullName>
    </recommendedName>
</protein>
<evidence type="ECO:0000313" key="4">
    <source>
        <dbReference type="Proteomes" id="UP001215280"/>
    </source>
</evidence>
<dbReference type="SUPFAM" id="SSF55658">
    <property type="entry name" value="L9 N-domain-like"/>
    <property type="match status" value="1"/>
</dbReference>
<dbReference type="InterPro" id="IPR011320">
    <property type="entry name" value="RNase_H1_N"/>
</dbReference>
<sequence length="338" mass="36561">MAPFTAAQIADFLRAPASAAPLGECDLERLTDHLTDHEFEELAEHLGLRRLAEQFPPLFVKLILAAQRAVRESPPEYPDSVDELIRDFDISSLDEHFSSSAPTATPPPSSPEPPITPIKQRTTHTAPSTPQTGDQRQHEYIVRSPAQNGGAPFRTTEWFSASALGQGIRGASVRLAPGSNNKKSRKRRSAAFVVFYGGTIGVFEAWGDVVPAITGHGIALYAGFPSHTAANAALAYARSKGWTGDSQPPRASDTTFLLPSSYEDNPLNTGVAGTGLWYAVCRGVVPGIYRSYLECGLNISGIPGSLFRSFDTREDAETAFKRAREEGLVRVIPRTTPI</sequence>
<feature type="domain" description="Ribonuclease H1 N-terminal" evidence="2">
    <location>
        <begin position="277"/>
        <end position="318"/>
    </location>
</feature>
<organism evidence="3 4">
    <name type="scientific">Mycena maculata</name>
    <dbReference type="NCBI Taxonomy" id="230809"/>
    <lineage>
        <taxon>Eukaryota</taxon>
        <taxon>Fungi</taxon>
        <taxon>Dikarya</taxon>
        <taxon>Basidiomycota</taxon>
        <taxon>Agaricomycotina</taxon>
        <taxon>Agaricomycetes</taxon>
        <taxon>Agaricomycetidae</taxon>
        <taxon>Agaricales</taxon>
        <taxon>Marasmiineae</taxon>
        <taxon>Mycenaceae</taxon>
        <taxon>Mycena</taxon>
    </lineage>
</organism>
<accession>A0AAD7JYJ4</accession>
<dbReference type="Proteomes" id="UP001215280">
    <property type="component" value="Unassembled WGS sequence"/>
</dbReference>
<proteinExistence type="predicted"/>
<comment type="caution">
    <text evidence="3">The sequence shown here is derived from an EMBL/GenBank/DDBJ whole genome shotgun (WGS) entry which is preliminary data.</text>
</comment>
<keyword evidence="4" id="KW-1185">Reference proteome</keyword>
<dbReference type="EMBL" id="JARJLG010000015">
    <property type="protein sequence ID" value="KAJ7774632.1"/>
    <property type="molecule type" value="Genomic_DNA"/>
</dbReference>
<dbReference type="AlphaFoldDB" id="A0AAD7JYJ4"/>
<name>A0AAD7JYJ4_9AGAR</name>
<dbReference type="Pfam" id="PF01693">
    <property type="entry name" value="Cauli_VI"/>
    <property type="match status" value="1"/>
</dbReference>
<dbReference type="Gene3D" id="3.40.970.10">
    <property type="entry name" value="Ribonuclease H1, N-terminal domain"/>
    <property type="match status" value="1"/>
</dbReference>
<evidence type="ECO:0000313" key="3">
    <source>
        <dbReference type="EMBL" id="KAJ7774632.1"/>
    </source>
</evidence>
<feature type="compositionally biased region" description="Polar residues" evidence="1">
    <location>
        <begin position="119"/>
        <end position="134"/>
    </location>
</feature>
<evidence type="ECO:0000256" key="1">
    <source>
        <dbReference type="SAM" id="MobiDB-lite"/>
    </source>
</evidence>
<reference evidence="3" key="1">
    <citation type="submission" date="2023-03" db="EMBL/GenBank/DDBJ databases">
        <title>Massive genome expansion in bonnet fungi (Mycena s.s.) driven by repeated elements and novel gene families across ecological guilds.</title>
        <authorList>
            <consortium name="Lawrence Berkeley National Laboratory"/>
            <person name="Harder C.B."/>
            <person name="Miyauchi S."/>
            <person name="Viragh M."/>
            <person name="Kuo A."/>
            <person name="Thoen E."/>
            <person name="Andreopoulos B."/>
            <person name="Lu D."/>
            <person name="Skrede I."/>
            <person name="Drula E."/>
            <person name="Henrissat B."/>
            <person name="Morin E."/>
            <person name="Kohler A."/>
            <person name="Barry K."/>
            <person name="LaButti K."/>
            <person name="Morin E."/>
            <person name="Salamov A."/>
            <person name="Lipzen A."/>
            <person name="Mereny Z."/>
            <person name="Hegedus B."/>
            <person name="Baldrian P."/>
            <person name="Stursova M."/>
            <person name="Weitz H."/>
            <person name="Taylor A."/>
            <person name="Grigoriev I.V."/>
            <person name="Nagy L.G."/>
            <person name="Martin F."/>
            <person name="Kauserud H."/>
        </authorList>
    </citation>
    <scope>NUCLEOTIDE SEQUENCE</scope>
    <source>
        <strain evidence="3">CBHHK188m</strain>
    </source>
</reference>